<dbReference type="Pfam" id="PF02270">
    <property type="entry name" value="TFIIF_beta"/>
    <property type="match status" value="1"/>
</dbReference>
<feature type="region of interest" description="Disordered" evidence="1">
    <location>
        <begin position="409"/>
        <end position="428"/>
    </location>
</feature>
<comment type="caution">
    <text evidence="3">The sequence shown here is derived from an EMBL/GenBank/DDBJ whole genome shotgun (WGS) entry which is preliminary data.</text>
</comment>
<dbReference type="PANTHER" id="PTHR10445">
    <property type="entry name" value="GENERAL TRANSCRIPTION FACTOR IIF SUBUNIT 2"/>
    <property type="match status" value="1"/>
</dbReference>
<sequence length="475" mass="54583">MRSGRSRQRNQKARTWSRARWRKRKRSIYAKTYRGRGEGTEDAVGQLETSNLQRCLYVLRLPRFLGEILDNVAERELQAAIDVGSGSAGSVPLGSGTIIGRLRVPIRSTSMREKQATSVEAPGPTNAGEVVAQVLLDEPVLRSLIPQSWERLPSENMGRSQIPTSYDLRIYPENPNMQVYSIDTSDELACARVEGTVAHIGALQPRLDDALRAMHRCRAAMHQTTLRKTSKRVRPISDAELRQEELKRLRPEAESATLVTPESAPLATQKPEDLAPETNIRFPGVRHVARELEAQYARQIADRLHARSLKRETSLRAVSESNDEEEWRESVTSRMFLLFEKQFWWRLNELADNLGVTATRLKPIISELCDYNQRGPYRGMYSLKDHLKTQNQRIMMETLFQRREAELEAARRERDRERENRRRDREAVERAAKRAQLAAESEYVDSLLQQDRQLDEEELGRDAEESTDMDYADES</sequence>
<dbReference type="InterPro" id="IPR040450">
    <property type="entry name" value="TFIIF_beta_HTH"/>
</dbReference>
<dbReference type="SUPFAM" id="SSF46785">
    <property type="entry name" value="Winged helix' DNA-binding domain"/>
    <property type="match status" value="1"/>
</dbReference>
<dbReference type="InterPro" id="IPR036388">
    <property type="entry name" value="WH-like_DNA-bd_sf"/>
</dbReference>
<dbReference type="InterPro" id="IPR036390">
    <property type="entry name" value="WH_DNA-bd_sf"/>
</dbReference>
<evidence type="ECO:0000313" key="4">
    <source>
        <dbReference type="Proteomes" id="UP000530660"/>
    </source>
</evidence>
<dbReference type="OrthoDB" id="449280at2759"/>
<dbReference type="PANTHER" id="PTHR10445:SF0">
    <property type="entry name" value="GENERAL TRANSCRIPTION FACTOR IIF SUBUNIT 2"/>
    <property type="match status" value="1"/>
</dbReference>
<dbReference type="GO" id="GO:0005674">
    <property type="term" value="C:transcription factor TFIIF complex"/>
    <property type="evidence" value="ECO:0007669"/>
    <property type="project" value="InterPro"/>
</dbReference>
<feature type="compositionally biased region" description="Acidic residues" evidence="1">
    <location>
        <begin position="454"/>
        <end position="475"/>
    </location>
</feature>
<gene>
    <name evidence="3" type="ORF">F1559_003797</name>
</gene>
<dbReference type="InterPro" id="IPR003196">
    <property type="entry name" value="TFIIF_beta"/>
</dbReference>
<feature type="domain" description="TFIIF beta subunit HTH" evidence="2">
    <location>
        <begin position="328"/>
        <end position="388"/>
    </location>
</feature>
<protein>
    <recommendedName>
        <fullName evidence="2">TFIIF beta subunit HTH domain-containing protein</fullName>
    </recommendedName>
</protein>
<evidence type="ECO:0000256" key="1">
    <source>
        <dbReference type="SAM" id="MobiDB-lite"/>
    </source>
</evidence>
<evidence type="ECO:0000313" key="3">
    <source>
        <dbReference type="EMBL" id="KAF6003079.1"/>
    </source>
</evidence>
<accession>A0A7J7IK63</accession>
<keyword evidence="4" id="KW-1185">Reference proteome</keyword>
<dbReference type="Proteomes" id="UP000530660">
    <property type="component" value="Unassembled WGS sequence"/>
</dbReference>
<evidence type="ECO:0000259" key="2">
    <source>
        <dbReference type="Pfam" id="PF02270"/>
    </source>
</evidence>
<dbReference type="AlphaFoldDB" id="A0A7J7IK63"/>
<feature type="region of interest" description="Disordered" evidence="1">
    <location>
        <begin position="433"/>
        <end position="475"/>
    </location>
</feature>
<name>A0A7J7IK63_9RHOD</name>
<dbReference type="Gene3D" id="1.10.10.10">
    <property type="entry name" value="Winged helix-like DNA-binding domain superfamily/Winged helix DNA-binding domain"/>
    <property type="match status" value="1"/>
</dbReference>
<reference evidence="3 4" key="1">
    <citation type="journal article" date="2020" name="J. Phycol.">
        <title>Comparative genome analysis reveals Cyanidiococcus gen. nov., a new extremophilic red algal genus sister to Cyanidioschyzon (Cyanidioschyzonaceae, Rhodophyta).</title>
        <authorList>
            <person name="Liu S.-L."/>
            <person name="Chiang Y.-R."/>
            <person name="Yoon H.S."/>
            <person name="Fu H.-Y."/>
        </authorList>
    </citation>
    <scope>NUCLEOTIDE SEQUENCE [LARGE SCALE GENOMIC DNA]</scope>
    <source>
        <strain evidence="3 4">THAL066</strain>
    </source>
</reference>
<proteinExistence type="predicted"/>
<organism evidence="3 4">
    <name type="scientific">Cyanidiococcus yangmingshanensis</name>
    <dbReference type="NCBI Taxonomy" id="2690220"/>
    <lineage>
        <taxon>Eukaryota</taxon>
        <taxon>Rhodophyta</taxon>
        <taxon>Bangiophyceae</taxon>
        <taxon>Cyanidiales</taxon>
        <taxon>Cyanidiaceae</taxon>
        <taxon>Cyanidiococcus</taxon>
    </lineage>
</organism>
<dbReference type="GO" id="GO:0006367">
    <property type="term" value="P:transcription initiation at RNA polymerase II promoter"/>
    <property type="evidence" value="ECO:0007669"/>
    <property type="project" value="InterPro"/>
</dbReference>
<dbReference type="EMBL" id="VWRR01000008">
    <property type="protein sequence ID" value="KAF6003079.1"/>
    <property type="molecule type" value="Genomic_DNA"/>
</dbReference>